<reference evidence="2 3" key="1">
    <citation type="submission" date="2016-10" db="EMBL/GenBank/DDBJ databases">
        <title>The genome sequence of Colletotrichum fioriniae PJ7.</title>
        <authorList>
            <person name="Baroncelli R."/>
        </authorList>
    </citation>
    <scope>NUCLEOTIDE SEQUENCE [LARGE SCALE GENOMIC DNA]</scope>
    <source>
        <strain evidence="2 3">IMI 309622</strain>
    </source>
</reference>
<proteinExistence type="predicted"/>
<accession>A0AAJ0E0Z3</accession>
<organism evidence="2 3">
    <name type="scientific">Colletotrichum costaricense</name>
    <dbReference type="NCBI Taxonomy" id="1209916"/>
    <lineage>
        <taxon>Eukaryota</taxon>
        <taxon>Fungi</taxon>
        <taxon>Dikarya</taxon>
        <taxon>Ascomycota</taxon>
        <taxon>Pezizomycotina</taxon>
        <taxon>Sordariomycetes</taxon>
        <taxon>Hypocreomycetidae</taxon>
        <taxon>Glomerellales</taxon>
        <taxon>Glomerellaceae</taxon>
        <taxon>Colletotrichum</taxon>
        <taxon>Colletotrichum acutatum species complex</taxon>
    </lineage>
</organism>
<feature type="coiled-coil region" evidence="1">
    <location>
        <begin position="106"/>
        <end position="133"/>
    </location>
</feature>
<evidence type="ECO:0000313" key="3">
    <source>
        <dbReference type="Proteomes" id="UP001240678"/>
    </source>
</evidence>
<protein>
    <submittedName>
        <fullName evidence="2">Uncharacterized protein</fullName>
    </submittedName>
</protein>
<dbReference type="GeneID" id="85338235"/>
<comment type="caution">
    <text evidence="2">The sequence shown here is derived from an EMBL/GenBank/DDBJ whole genome shotgun (WGS) entry which is preliminary data.</text>
</comment>
<name>A0AAJ0E0Z3_9PEZI</name>
<keyword evidence="3" id="KW-1185">Reference proteome</keyword>
<evidence type="ECO:0000256" key="1">
    <source>
        <dbReference type="SAM" id="Coils"/>
    </source>
</evidence>
<dbReference type="AlphaFoldDB" id="A0AAJ0E0Z3"/>
<keyword evidence="1" id="KW-0175">Coiled coil</keyword>
<dbReference type="EMBL" id="MOOE01000006">
    <property type="protein sequence ID" value="KAK1528686.1"/>
    <property type="molecule type" value="Genomic_DNA"/>
</dbReference>
<dbReference type="Proteomes" id="UP001240678">
    <property type="component" value="Unassembled WGS sequence"/>
</dbReference>
<dbReference type="RefSeq" id="XP_060314388.1">
    <property type="nucleotide sequence ID" value="XM_060454688.1"/>
</dbReference>
<sequence>MDSTHYNPRDSPFVTILDVPKFGTLYYKIGEDNPTESRSTSEVVDLAVTIMGNRFYNLDRKRDGKDVNPDSELKQKFCQVIAMIKDKIPREKLFVSLKVQVPEQEALEAGEKSQEAEEKSQEAKAKVVTLEVQDSKEKAKILEKKVLKFLNKFLTESLASMKLESVDLPQSEEYMAIRVGDNGHGKCPHCAAREIMAKYNDSRLAYGA</sequence>
<gene>
    <name evidence="2" type="ORF">CCOS01_06520</name>
</gene>
<evidence type="ECO:0000313" key="2">
    <source>
        <dbReference type="EMBL" id="KAK1528686.1"/>
    </source>
</evidence>